<evidence type="ECO:0000313" key="2">
    <source>
        <dbReference type="Proteomes" id="UP001054945"/>
    </source>
</evidence>
<dbReference type="AlphaFoldDB" id="A0AAV4XVX1"/>
<name>A0AAV4XVX1_CAEEX</name>
<comment type="caution">
    <text evidence="1">The sequence shown here is derived from an EMBL/GenBank/DDBJ whole genome shotgun (WGS) entry which is preliminary data.</text>
</comment>
<accession>A0AAV4XVX1</accession>
<proteinExistence type="predicted"/>
<gene>
    <name evidence="1" type="ORF">CEXT_372451</name>
</gene>
<evidence type="ECO:0000313" key="1">
    <source>
        <dbReference type="EMBL" id="GIY98345.1"/>
    </source>
</evidence>
<dbReference type="EMBL" id="BPLR01000917">
    <property type="protein sequence ID" value="GIY98345.1"/>
    <property type="molecule type" value="Genomic_DNA"/>
</dbReference>
<protein>
    <submittedName>
        <fullName evidence="1">Uncharacterized protein</fullName>
    </submittedName>
</protein>
<sequence length="110" mass="12578">MMGRTFHNDPTHQPKLSPQLCLISKYYIPLMKHAKYLSGLMHCHVKETFIQLESVHAAHLLPNSSGANGRYFLPFPSFQSIPWQSRHHYFVSSLTLIKTSNSAHSSRNSN</sequence>
<reference evidence="1 2" key="1">
    <citation type="submission" date="2021-06" db="EMBL/GenBank/DDBJ databases">
        <title>Caerostris extrusa draft genome.</title>
        <authorList>
            <person name="Kono N."/>
            <person name="Arakawa K."/>
        </authorList>
    </citation>
    <scope>NUCLEOTIDE SEQUENCE [LARGE SCALE GENOMIC DNA]</scope>
</reference>
<keyword evidence="2" id="KW-1185">Reference proteome</keyword>
<dbReference type="Proteomes" id="UP001054945">
    <property type="component" value="Unassembled WGS sequence"/>
</dbReference>
<organism evidence="1 2">
    <name type="scientific">Caerostris extrusa</name>
    <name type="common">Bark spider</name>
    <name type="synonym">Caerostris bankana</name>
    <dbReference type="NCBI Taxonomy" id="172846"/>
    <lineage>
        <taxon>Eukaryota</taxon>
        <taxon>Metazoa</taxon>
        <taxon>Ecdysozoa</taxon>
        <taxon>Arthropoda</taxon>
        <taxon>Chelicerata</taxon>
        <taxon>Arachnida</taxon>
        <taxon>Araneae</taxon>
        <taxon>Araneomorphae</taxon>
        <taxon>Entelegynae</taxon>
        <taxon>Araneoidea</taxon>
        <taxon>Araneidae</taxon>
        <taxon>Caerostris</taxon>
    </lineage>
</organism>